<dbReference type="Gene3D" id="2.60.40.10">
    <property type="entry name" value="Immunoglobulins"/>
    <property type="match status" value="3"/>
</dbReference>
<name>A0A9F5MZ72_PYTBI</name>
<keyword evidence="6" id="KW-1185">Reference proteome</keyword>
<evidence type="ECO:0000259" key="5">
    <source>
        <dbReference type="PROSITE" id="PS50835"/>
    </source>
</evidence>
<feature type="signal peptide" evidence="4">
    <location>
        <begin position="1"/>
        <end position="32"/>
    </location>
</feature>
<dbReference type="GO" id="GO:0002764">
    <property type="term" value="P:immune response-regulating signaling pathway"/>
    <property type="evidence" value="ECO:0007669"/>
    <property type="project" value="TreeGrafter"/>
</dbReference>
<feature type="region of interest" description="Disordered" evidence="2">
    <location>
        <begin position="388"/>
        <end position="409"/>
    </location>
</feature>
<proteinExistence type="predicted"/>
<evidence type="ECO:0000256" key="2">
    <source>
        <dbReference type="SAM" id="MobiDB-lite"/>
    </source>
</evidence>
<keyword evidence="3" id="KW-0812">Transmembrane</keyword>
<feature type="transmembrane region" description="Helical" evidence="3">
    <location>
        <begin position="359"/>
        <end position="379"/>
    </location>
</feature>
<dbReference type="RefSeq" id="XP_025031759.1">
    <property type="nucleotide sequence ID" value="XM_025175991.1"/>
</dbReference>
<dbReference type="KEGG" id="pbi:112542641"/>
<evidence type="ECO:0000256" key="4">
    <source>
        <dbReference type="SAM" id="SignalP"/>
    </source>
</evidence>
<dbReference type="Proteomes" id="UP000695026">
    <property type="component" value="Unplaced"/>
</dbReference>
<dbReference type="PANTHER" id="PTHR11738:SF163">
    <property type="entry name" value="IMMUNOGLOBULIN SUPERFAMILY MEMBER 1"/>
    <property type="match status" value="1"/>
</dbReference>
<feature type="compositionally biased region" description="Basic and acidic residues" evidence="2">
    <location>
        <begin position="391"/>
        <end position="409"/>
    </location>
</feature>
<dbReference type="SUPFAM" id="SSF48726">
    <property type="entry name" value="Immunoglobulin"/>
    <property type="match status" value="3"/>
</dbReference>
<evidence type="ECO:0000313" key="7">
    <source>
        <dbReference type="RefSeq" id="XP_025031759.1"/>
    </source>
</evidence>
<dbReference type="PROSITE" id="PS50835">
    <property type="entry name" value="IG_LIKE"/>
    <property type="match status" value="1"/>
</dbReference>
<dbReference type="GO" id="GO:0016020">
    <property type="term" value="C:membrane"/>
    <property type="evidence" value="ECO:0007669"/>
    <property type="project" value="TreeGrafter"/>
</dbReference>
<dbReference type="InterPro" id="IPR050412">
    <property type="entry name" value="Ig-like_Receptors_ImmuneReg"/>
</dbReference>
<evidence type="ECO:0000313" key="6">
    <source>
        <dbReference type="Proteomes" id="UP000695026"/>
    </source>
</evidence>
<keyword evidence="3" id="KW-0472">Membrane</keyword>
<dbReference type="InterPro" id="IPR013783">
    <property type="entry name" value="Ig-like_fold"/>
</dbReference>
<dbReference type="PANTHER" id="PTHR11738">
    <property type="entry name" value="MHC CLASS I NK CELL RECEPTOR"/>
    <property type="match status" value="1"/>
</dbReference>
<dbReference type="AlphaFoldDB" id="A0A9F5MZ72"/>
<keyword evidence="3" id="KW-1133">Transmembrane helix</keyword>
<evidence type="ECO:0000256" key="1">
    <source>
        <dbReference type="ARBA" id="ARBA00023157"/>
    </source>
</evidence>
<dbReference type="InterPro" id="IPR036179">
    <property type="entry name" value="Ig-like_dom_sf"/>
</dbReference>
<keyword evidence="1" id="KW-1015">Disulfide bond</keyword>
<accession>A0A9F5MZ72</accession>
<dbReference type="OMA" id="RRFHFYK"/>
<feature type="domain" description="Ig-like" evidence="5">
    <location>
        <begin position="151"/>
        <end position="223"/>
    </location>
</feature>
<feature type="region of interest" description="Disordered" evidence="2">
    <location>
        <begin position="128"/>
        <end position="153"/>
    </location>
</feature>
<dbReference type="GeneID" id="112542641"/>
<dbReference type="OrthoDB" id="9050108at2759"/>
<evidence type="ECO:0000256" key="3">
    <source>
        <dbReference type="SAM" id="Phobius"/>
    </source>
</evidence>
<feature type="chain" id="PRO_5039933268" evidence="4">
    <location>
        <begin position="33"/>
        <end position="465"/>
    </location>
</feature>
<dbReference type="InterPro" id="IPR007110">
    <property type="entry name" value="Ig-like_dom"/>
</dbReference>
<organism evidence="6 7">
    <name type="scientific">Python bivittatus</name>
    <name type="common">Burmese python</name>
    <name type="synonym">Python molurus bivittatus</name>
    <dbReference type="NCBI Taxonomy" id="176946"/>
    <lineage>
        <taxon>Eukaryota</taxon>
        <taxon>Metazoa</taxon>
        <taxon>Chordata</taxon>
        <taxon>Craniata</taxon>
        <taxon>Vertebrata</taxon>
        <taxon>Euteleostomi</taxon>
        <taxon>Lepidosauria</taxon>
        <taxon>Squamata</taxon>
        <taxon>Bifurcata</taxon>
        <taxon>Unidentata</taxon>
        <taxon>Episquamata</taxon>
        <taxon>Toxicofera</taxon>
        <taxon>Serpentes</taxon>
        <taxon>Henophidia</taxon>
        <taxon>Pythonidae</taxon>
        <taxon>Python</taxon>
    </lineage>
</organism>
<gene>
    <name evidence="7" type="primary">LOC112542641</name>
</gene>
<keyword evidence="4" id="KW-0732">Signal</keyword>
<sequence>MVRRRGQFCRWTITWSMEAVAWMIVSLQILLSESTHQDFEDSSWIQPPAAPTLAWSSPYHSLVKGEQITLACSPPDGQKGENHVFYRINEKGQQYIYKKQNGSTLVISALRVAPKATFFCSYWGKNNAGRRSESQKSNQVEFSVIDPPPPPSLSPVPSEPVYLAGEKVTLWCSAPTVTLQGWRRYQFSQSAEDRSSAKSLDLHEDPSLVLTASREKEGRYACRYVERKYGRSIFSEWSYPVPILVRDPLPPPVLKVDHPSGAVGESKPLSIFCLSNESNNTKRFHFSRDGVEIKGPLRSSREPGDVTLNMSLAFLYAKHHQSGKFACRYEENINGRWIMSPWSQMLNIRVSSAPFAPSVGYAALGLLVPFLGVPLAFYWSRRKNASGCQQKSERKEKKEEAKLNDLGSERLEREDLQNSEVTYAFVSKVSAVTPLGLRTENDLRTTEGEQVMYSKLQLQATSRTA</sequence>
<protein>
    <submittedName>
        <fullName evidence="7">Uncharacterized protein LOC112542641</fullName>
    </submittedName>
</protein>
<reference evidence="7" key="1">
    <citation type="submission" date="2025-08" db="UniProtKB">
        <authorList>
            <consortium name="RefSeq"/>
        </authorList>
    </citation>
    <scope>IDENTIFICATION</scope>
    <source>
        <tissue evidence="7">Liver</tissue>
    </source>
</reference>